<proteinExistence type="predicted"/>
<dbReference type="InterPro" id="IPR052756">
    <property type="entry name" value="Alkyne_AA_exporter"/>
</dbReference>
<evidence type="ECO:0000313" key="3">
    <source>
        <dbReference type="EMBL" id="RTI50748.1"/>
    </source>
</evidence>
<reference evidence="3 4" key="1">
    <citation type="journal article" date="2019" name="Extremophiles">
        <title>Biogeography of thermophiles and predominance of Thermus scotoductus in domestic water heaters.</title>
        <authorList>
            <person name="Wilpiszeski R.L."/>
            <person name="Zhang Z."/>
            <person name="House C.H."/>
        </authorList>
    </citation>
    <scope>NUCLEOTIDE SEQUENCE [LARGE SCALE GENOMIC DNA]</scope>
    <source>
        <strain evidence="3 4">1_S1</strain>
    </source>
</reference>
<dbReference type="EMBL" id="PEMW01000380">
    <property type="protein sequence ID" value="RTI50748.1"/>
    <property type="molecule type" value="Genomic_DNA"/>
</dbReference>
<organism evidence="3 4">
    <name type="scientific">Thermus scotoductus</name>
    <dbReference type="NCBI Taxonomy" id="37636"/>
    <lineage>
        <taxon>Bacteria</taxon>
        <taxon>Thermotogati</taxon>
        <taxon>Deinococcota</taxon>
        <taxon>Deinococci</taxon>
        <taxon>Thermales</taxon>
        <taxon>Thermaceae</taxon>
        <taxon>Thermus</taxon>
    </lineage>
</organism>
<dbReference type="AlphaFoldDB" id="A0A430VHX4"/>
<dbReference type="PANTHER" id="PTHR12715">
    <property type="entry name" value="TRANSPORTER, DRUG/METABOLITE EXPORTER FAMILY"/>
    <property type="match status" value="1"/>
</dbReference>
<protein>
    <submittedName>
        <fullName evidence="3">EamA family transporter</fullName>
    </submittedName>
</protein>
<keyword evidence="1" id="KW-0812">Transmembrane</keyword>
<feature type="non-terminal residue" evidence="3">
    <location>
        <position position="92"/>
    </location>
</feature>
<evidence type="ECO:0000259" key="2">
    <source>
        <dbReference type="Pfam" id="PF00892"/>
    </source>
</evidence>
<comment type="caution">
    <text evidence="3">The sequence shown here is derived from an EMBL/GenBank/DDBJ whole genome shotgun (WGS) entry which is preliminary data.</text>
</comment>
<accession>A0A430VHX4</accession>
<dbReference type="InterPro" id="IPR000620">
    <property type="entry name" value="EamA_dom"/>
</dbReference>
<gene>
    <name evidence="3" type="ORF">CSW14_10025</name>
</gene>
<dbReference type="Proteomes" id="UP000287467">
    <property type="component" value="Unassembled WGS sequence"/>
</dbReference>
<dbReference type="GO" id="GO:0016020">
    <property type="term" value="C:membrane"/>
    <property type="evidence" value="ECO:0007669"/>
    <property type="project" value="InterPro"/>
</dbReference>
<feature type="transmembrane region" description="Helical" evidence="1">
    <location>
        <begin position="67"/>
        <end position="87"/>
    </location>
</feature>
<evidence type="ECO:0000256" key="1">
    <source>
        <dbReference type="SAM" id="Phobius"/>
    </source>
</evidence>
<dbReference type="RefSeq" id="WP_153185808.1">
    <property type="nucleotide sequence ID" value="NZ_PEMW01000380.1"/>
</dbReference>
<sequence length="92" mass="9991">MEPKALAAAFLTILFCASAFAGIRAGLEGLSTSHLTHLRFLVARALLPLYARFQALTPPRREDLPRLFLLGFLGITVYHTALVYGTLTMSAG</sequence>
<dbReference type="Pfam" id="PF00892">
    <property type="entry name" value="EamA"/>
    <property type="match status" value="1"/>
</dbReference>
<feature type="domain" description="EamA" evidence="2">
    <location>
        <begin position="5"/>
        <end position="91"/>
    </location>
</feature>
<keyword evidence="1" id="KW-1133">Transmembrane helix</keyword>
<name>A0A430VHX4_THESC</name>
<keyword evidence="1" id="KW-0472">Membrane</keyword>
<evidence type="ECO:0000313" key="4">
    <source>
        <dbReference type="Proteomes" id="UP000287467"/>
    </source>
</evidence>
<dbReference type="PANTHER" id="PTHR12715:SF4">
    <property type="entry name" value="EAMA DOMAIN-CONTAINING PROTEIN"/>
    <property type="match status" value="1"/>
</dbReference>